<keyword evidence="2" id="KW-0723">Serine/threonine-protein kinase</keyword>
<dbReference type="PROSITE" id="PS00763">
    <property type="entry name" value="GLUTATHIONE_PEROXID_2"/>
    <property type="match status" value="1"/>
</dbReference>
<keyword evidence="6" id="KW-0418">Kinase</keyword>
<dbReference type="PANTHER" id="PTHR43671">
    <property type="entry name" value="SERINE/THREONINE-PROTEIN KINASE NEK"/>
    <property type="match status" value="1"/>
</dbReference>
<protein>
    <recommendedName>
        <fullName evidence="11">Glutathione peroxidase</fullName>
    </recommendedName>
</protein>
<dbReference type="InterPro" id="IPR000889">
    <property type="entry name" value="Glutathione_peroxidase"/>
</dbReference>
<evidence type="ECO:0000313" key="14">
    <source>
        <dbReference type="Proteomes" id="UP001642484"/>
    </source>
</evidence>
<keyword evidence="14" id="KW-1185">Reference proteome</keyword>
<keyword evidence="8 11" id="KW-0560">Oxidoreductase</keyword>
<keyword evidence="5" id="KW-0547">Nucleotide-binding</keyword>
<comment type="caution">
    <text evidence="13">The sequence shown here is derived from an EMBL/GenBank/DDBJ whole genome shotgun (WGS) entry which is preliminary data.</text>
</comment>
<dbReference type="PANTHER" id="PTHR43671:SF98">
    <property type="entry name" value="SERINE_THREONINE-PROTEIN KINASE NEK11"/>
    <property type="match status" value="1"/>
</dbReference>
<dbReference type="Gene3D" id="3.40.30.10">
    <property type="entry name" value="Glutaredoxin"/>
    <property type="match status" value="1"/>
</dbReference>
<dbReference type="InterPro" id="IPR011009">
    <property type="entry name" value="Kinase-like_dom_sf"/>
</dbReference>
<dbReference type="Pfam" id="PF00069">
    <property type="entry name" value="Pkinase"/>
    <property type="match status" value="1"/>
</dbReference>
<dbReference type="Pfam" id="PF00255">
    <property type="entry name" value="GSHPx"/>
    <property type="match status" value="1"/>
</dbReference>
<dbReference type="Gene3D" id="1.10.510.10">
    <property type="entry name" value="Transferase(Phosphotransferase) domain 1"/>
    <property type="match status" value="1"/>
</dbReference>
<evidence type="ECO:0000313" key="13">
    <source>
        <dbReference type="EMBL" id="CAK9043270.1"/>
    </source>
</evidence>
<sequence length="313" mass="34522">MSANPFGSTFFTRAARIFYPGPRAGKGAGAFGCRAKELNKDLKLTILAFPCNQFGAQEPGSASEIKSFVLEQGAPVEDSRSGFILMEKVDVNGPGTHPVYQFLKSSTGVPDIKWNFSAYFLVNSAGTVQHLPGGRNSPLSMKEAIEAEGLVRPMVFHISCALAHAHEMGVVHRDLKPENILLRQGDRFPKVADFGLSRSLRASEVAMTVAGTPTYMAPEIQDPRLPYDFPADVYSLGCILTDMMDKEFCCSWYAKAMPGNHEKMRKRWPDGSTPHRFSRELKELQGRMLGQAPGLRASCFQICWGHSDVSDRL</sequence>
<comment type="catalytic activity">
    <reaction evidence="9">
        <text>L-threonyl-[protein] + ATP = O-phospho-L-threonyl-[protein] + ADP + H(+)</text>
        <dbReference type="Rhea" id="RHEA:46608"/>
        <dbReference type="Rhea" id="RHEA-COMP:11060"/>
        <dbReference type="Rhea" id="RHEA-COMP:11605"/>
        <dbReference type="ChEBI" id="CHEBI:15378"/>
        <dbReference type="ChEBI" id="CHEBI:30013"/>
        <dbReference type="ChEBI" id="CHEBI:30616"/>
        <dbReference type="ChEBI" id="CHEBI:61977"/>
        <dbReference type="ChEBI" id="CHEBI:456216"/>
        <dbReference type="EC" id="2.7.11.1"/>
    </reaction>
</comment>
<name>A0ABP0LVN7_9DINO</name>
<evidence type="ECO:0000256" key="7">
    <source>
        <dbReference type="ARBA" id="ARBA00022840"/>
    </source>
</evidence>
<reference evidence="13 14" key="1">
    <citation type="submission" date="2024-02" db="EMBL/GenBank/DDBJ databases">
        <authorList>
            <person name="Chen Y."/>
            <person name="Shah S."/>
            <person name="Dougan E. K."/>
            <person name="Thang M."/>
            <person name="Chan C."/>
        </authorList>
    </citation>
    <scope>NUCLEOTIDE SEQUENCE [LARGE SCALE GENOMIC DNA]</scope>
</reference>
<dbReference type="SUPFAM" id="SSF52833">
    <property type="entry name" value="Thioredoxin-like"/>
    <property type="match status" value="1"/>
</dbReference>
<keyword evidence="7" id="KW-0067">ATP-binding</keyword>
<accession>A0ABP0LVN7</accession>
<dbReference type="PROSITE" id="PS00108">
    <property type="entry name" value="PROTEIN_KINASE_ST"/>
    <property type="match status" value="1"/>
</dbReference>
<dbReference type="SUPFAM" id="SSF56112">
    <property type="entry name" value="Protein kinase-like (PK-like)"/>
    <property type="match status" value="1"/>
</dbReference>
<evidence type="ECO:0000256" key="4">
    <source>
        <dbReference type="ARBA" id="ARBA00022679"/>
    </source>
</evidence>
<dbReference type="InterPro" id="IPR036249">
    <property type="entry name" value="Thioredoxin-like_sf"/>
</dbReference>
<dbReference type="PROSITE" id="PS51355">
    <property type="entry name" value="GLUTATHIONE_PEROXID_3"/>
    <property type="match status" value="1"/>
</dbReference>
<evidence type="ECO:0000256" key="5">
    <source>
        <dbReference type="ARBA" id="ARBA00022741"/>
    </source>
</evidence>
<dbReference type="EMBL" id="CAXAMN010014446">
    <property type="protein sequence ID" value="CAK9043270.1"/>
    <property type="molecule type" value="Genomic_DNA"/>
</dbReference>
<dbReference type="InterPro" id="IPR050660">
    <property type="entry name" value="NEK_Ser/Thr_kinase"/>
</dbReference>
<evidence type="ECO:0000256" key="9">
    <source>
        <dbReference type="ARBA" id="ARBA00047899"/>
    </source>
</evidence>
<keyword evidence="3 11" id="KW-0575">Peroxidase</keyword>
<organism evidence="13 14">
    <name type="scientific">Durusdinium trenchii</name>
    <dbReference type="NCBI Taxonomy" id="1381693"/>
    <lineage>
        <taxon>Eukaryota</taxon>
        <taxon>Sar</taxon>
        <taxon>Alveolata</taxon>
        <taxon>Dinophyceae</taxon>
        <taxon>Suessiales</taxon>
        <taxon>Symbiodiniaceae</taxon>
        <taxon>Durusdinium</taxon>
    </lineage>
</organism>
<dbReference type="InterPro" id="IPR008271">
    <property type="entry name" value="Ser/Thr_kinase_AS"/>
</dbReference>
<dbReference type="PRINTS" id="PR01011">
    <property type="entry name" value="GLUTPROXDASE"/>
</dbReference>
<feature type="domain" description="Protein kinase" evidence="12">
    <location>
        <begin position="1"/>
        <end position="309"/>
    </location>
</feature>
<dbReference type="SMART" id="SM00220">
    <property type="entry name" value="S_TKc"/>
    <property type="match status" value="1"/>
</dbReference>
<proteinExistence type="inferred from homology"/>
<dbReference type="Proteomes" id="UP001642484">
    <property type="component" value="Unassembled WGS sequence"/>
</dbReference>
<evidence type="ECO:0000256" key="10">
    <source>
        <dbReference type="ARBA" id="ARBA00048679"/>
    </source>
</evidence>
<evidence type="ECO:0000256" key="1">
    <source>
        <dbReference type="ARBA" id="ARBA00006926"/>
    </source>
</evidence>
<dbReference type="PROSITE" id="PS50011">
    <property type="entry name" value="PROTEIN_KINASE_DOM"/>
    <property type="match status" value="1"/>
</dbReference>
<evidence type="ECO:0000256" key="6">
    <source>
        <dbReference type="ARBA" id="ARBA00022777"/>
    </source>
</evidence>
<comment type="similarity">
    <text evidence="1 11">Belongs to the glutathione peroxidase family.</text>
</comment>
<dbReference type="InterPro" id="IPR000719">
    <property type="entry name" value="Prot_kinase_dom"/>
</dbReference>
<keyword evidence="4" id="KW-0808">Transferase</keyword>
<evidence type="ECO:0000256" key="11">
    <source>
        <dbReference type="RuleBase" id="RU000499"/>
    </source>
</evidence>
<dbReference type="InterPro" id="IPR029760">
    <property type="entry name" value="GPX_CS"/>
</dbReference>
<evidence type="ECO:0000256" key="3">
    <source>
        <dbReference type="ARBA" id="ARBA00022559"/>
    </source>
</evidence>
<evidence type="ECO:0000256" key="2">
    <source>
        <dbReference type="ARBA" id="ARBA00022527"/>
    </source>
</evidence>
<comment type="catalytic activity">
    <reaction evidence="10">
        <text>L-seryl-[protein] + ATP = O-phospho-L-seryl-[protein] + ADP + H(+)</text>
        <dbReference type="Rhea" id="RHEA:17989"/>
        <dbReference type="Rhea" id="RHEA-COMP:9863"/>
        <dbReference type="Rhea" id="RHEA-COMP:11604"/>
        <dbReference type="ChEBI" id="CHEBI:15378"/>
        <dbReference type="ChEBI" id="CHEBI:29999"/>
        <dbReference type="ChEBI" id="CHEBI:30616"/>
        <dbReference type="ChEBI" id="CHEBI:83421"/>
        <dbReference type="ChEBI" id="CHEBI:456216"/>
        <dbReference type="EC" id="2.7.11.1"/>
    </reaction>
</comment>
<evidence type="ECO:0000256" key="8">
    <source>
        <dbReference type="ARBA" id="ARBA00023002"/>
    </source>
</evidence>
<gene>
    <name evidence="13" type="ORF">CCMP2556_LOCUS22914</name>
</gene>
<evidence type="ECO:0000259" key="12">
    <source>
        <dbReference type="PROSITE" id="PS50011"/>
    </source>
</evidence>